<feature type="transmembrane region" description="Helical" evidence="6">
    <location>
        <begin position="70"/>
        <end position="89"/>
    </location>
</feature>
<feature type="transmembrane region" description="Helical" evidence="6">
    <location>
        <begin position="12"/>
        <end position="32"/>
    </location>
</feature>
<evidence type="ECO:0000256" key="2">
    <source>
        <dbReference type="ARBA" id="ARBA00022692"/>
    </source>
</evidence>
<organism evidence="8">
    <name type="scientific">Pavlova sp. NIVA-4/92</name>
    <dbReference type="NCBI Taxonomy" id="2686093"/>
    <lineage>
        <taxon>Eukaryota</taxon>
        <taxon>Haptista</taxon>
        <taxon>Haptophyta</taxon>
        <taxon>Pavlovophyceae</taxon>
        <taxon>Pavlovales</taxon>
        <taxon>Pavlovaceae</taxon>
        <taxon>Pavlova</taxon>
    </lineage>
</organism>
<evidence type="ECO:0000313" key="8">
    <source>
        <dbReference type="EMBL" id="QKE31102.1"/>
    </source>
</evidence>
<sequence length="326" mass="36748">MNPLYTQNLAENFAFLCFMTGMIFSWISLVVFNSKYVIVIENASNILGCATLAYLLIYRWTTAHYFPISNLYESMLFLAWGLSFGSIVIKSSLKTRLIGATVTPIITSIVAFAGLVLPEDMQQPIALIPALKSNWLLMHVSVMMVSYATLLIGCLFAVAFLIMSQGKNIVLQGGSITNSWVKKDPINIVVNFQVEGKDEKITSDEIFNKDKKENSKDQKLLSLLESFDNISYRFIGLGFPFLTLGIISGAIWANQAWGSYWSWDPKETWSLIAWIVFAIYLHTRITKSWQGKRPAYIATLGFFTVWVCYLGVNFLGKGLHSYGWVL</sequence>
<dbReference type="PANTHER" id="PTHR30071:SF1">
    <property type="entry name" value="CYTOCHROME B_B6 PROTEIN-RELATED"/>
    <property type="match status" value="1"/>
</dbReference>
<dbReference type="RefSeq" id="YP_009863771.1">
    <property type="nucleotide sequence ID" value="NC_049013.1"/>
</dbReference>
<dbReference type="GO" id="GO:0005886">
    <property type="term" value="C:plasma membrane"/>
    <property type="evidence" value="ECO:0007669"/>
    <property type="project" value="TreeGrafter"/>
</dbReference>
<keyword evidence="4 6" id="KW-1133">Transmembrane helix</keyword>
<comment type="similarity">
    <text evidence="6">Belongs to the CcmF/CycK/Ccl1/NrfE/CcsA family.</text>
</comment>
<evidence type="ECO:0000256" key="1">
    <source>
        <dbReference type="ARBA" id="ARBA00004141"/>
    </source>
</evidence>
<evidence type="ECO:0000256" key="3">
    <source>
        <dbReference type="ARBA" id="ARBA00022748"/>
    </source>
</evidence>
<comment type="subcellular location">
    <subcellularLocation>
        <location evidence="6">Cellular thylakoid membrane</location>
        <topology evidence="6">Multi-pass membrane protein</topology>
    </subcellularLocation>
    <subcellularLocation>
        <location evidence="1">Membrane</location>
        <topology evidence="1">Multi-pass membrane protein</topology>
    </subcellularLocation>
</comment>
<proteinExistence type="inferred from homology"/>
<dbReference type="NCBIfam" id="TIGR03144">
    <property type="entry name" value="cytochr_II_ccsB"/>
    <property type="match status" value="1"/>
</dbReference>
<dbReference type="GO" id="GO:0042651">
    <property type="term" value="C:thylakoid membrane"/>
    <property type="evidence" value="ECO:0007669"/>
    <property type="project" value="UniProtKB-UniRule"/>
</dbReference>
<feature type="transmembrane region" description="Helical" evidence="6">
    <location>
        <begin position="295"/>
        <end position="316"/>
    </location>
</feature>
<reference evidence="8" key="1">
    <citation type="submission" date="2020-04" db="EMBL/GenBank/DDBJ databases">
        <authorList>
            <person name="Hulatt C.J."/>
            <person name="Posewitz M.C."/>
        </authorList>
    </citation>
    <scope>NUCLEOTIDE SEQUENCE</scope>
    <source>
        <strain evidence="8">NIVA-4/92</strain>
    </source>
</reference>
<protein>
    <recommendedName>
        <fullName evidence="6">Cytochrome c biogenesis protein CcsA</fullName>
    </recommendedName>
</protein>
<keyword evidence="5 6" id="KW-0472">Membrane</keyword>
<feature type="transmembrane region" description="Helical" evidence="6">
    <location>
        <begin position="234"/>
        <end position="253"/>
    </location>
</feature>
<keyword evidence="6" id="KW-0793">Thylakoid</keyword>
<dbReference type="PANTHER" id="PTHR30071">
    <property type="entry name" value="HEME EXPORTER PROTEIN C"/>
    <property type="match status" value="1"/>
</dbReference>
<dbReference type="GO" id="GO:0017004">
    <property type="term" value="P:cytochrome complex assembly"/>
    <property type="evidence" value="ECO:0007669"/>
    <property type="project" value="UniProtKB-UniRule"/>
</dbReference>
<name>A0A7D3Q5B6_9EUKA</name>
<dbReference type="GeneID" id="55752444"/>
<feature type="transmembrane region" description="Helical" evidence="6">
    <location>
        <begin position="268"/>
        <end position="283"/>
    </location>
</feature>
<comment type="subunit">
    <text evidence="6">May interact with Ccs1.</text>
</comment>
<keyword evidence="2 6" id="KW-0812">Transmembrane</keyword>
<dbReference type="EMBL" id="MT364382">
    <property type="protein sequence ID" value="QKE31102.1"/>
    <property type="molecule type" value="Genomic_DNA"/>
</dbReference>
<feature type="transmembrane region" description="Helical" evidence="6">
    <location>
        <begin position="96"/>
        <end position="117"/>
    </location>
</feature>
<evidence type="ECO:0000256" key="4">
    <source>
        <dbReference type="ARBA" id="ARBA00022989"/>
    </source>
</evidence>
<comment type="function">
    <text evidence="6">Required during biogenesis of c-type cytochromes (cytochrome c6 and cytochrome f) at the step of heme attachment.</text>
</comment>
<dbReference type="InterPro" id="IPR002541">
    <property type="entry name" value="Cyt_c_assembly"/>
</dbReference>
<dbReference type="InterPro" id="IPR017562">
    <property type="entry name" value="Cyt_c_biogenesis_CcsA"/>
</dbReference>
<keyword evidence="3 6" id="KW-0201">Cytochrome c-type biogenesis</keyword>
<dbReference type="GO" id="GO:0020037">
    <property type="term" value="F:heme binding"/>
    <property type="evidence" value="ECO:0007669"/>
    <property type="project" value="InterPro"/>
</dbReference>
<dbReference type="InterPro" id="IPR045062">
    <property type="entry name" value="Cyt_c_biogenesis_CcsA/CcmC"/>
</dbReference>
<dbReference type="HAMAP" id="MF_01391">
    <property type="entry name" value="CytC_CcsA"/>
    <property type="match status" value="1"/>
</dbReference>
<gene>
    <name evidence="6 8" type="primary">ccsA</name>
</gene>
<geneLocation type="plastid" evidence="8"/>
<dbReference type="AlphaFoldDB" id="A0A7D3Q5B6"/>
<feature type="transmembrane region" description="Helical" evidence="6">
    <location>
        <begin position="39"/>
        <end position="58"/>
    </location>
</feature>
<evidence type="ECO:0000259" key="7">
    <source>
        <dbReference type="Pfam" id="PF01578"/>
    </source>
</evidence>
<accession>A0A7D3Q5B6</accession>
<evidence type="ECO:0000256" key="6">
    <source>
        <dbReference type="HAMAP-Rule" id="MF_01391"/>
    </source>
</evidence>
<dbReference type="Pfam" id="PF01578">
    <property type="entry name" value="Cytochrom_C_asm"/>
    <property type="match status" value="1"/>
</dbReference>
<keyword evidence="8" id="KW-0934">Plastid</keyword>
<evidence type="ECO:0000256" key="5">
    <source>
        <dbReference type="ARBA" id="ARBA00023136"/>
    </source>
</evidence>
<feature type="domain" description="Cytochrome c assembly protein" evidence="7">
    <location>
        <begin position="69"/>
        <end position="320"/>
    </location>
</feature>
<feature type="transmembrane region" description="Helical" evidence="6">
    <location>
        <begin position="137"/>
        <end position="162"/>
    </location>
</feature>